<gene>
    <name evidence="1" type="ORF">MM415A00857_0014</name>
    <name evidence="2" type="ORF">MM415B02291_0011</name>
</gene>
<dbReference type="AlphaFoldDB" id="A0A6M3KSD8"/>
<name>A0A6M3KSD8_9ZZZZ</name>
<organism evidence="2">
    <name type="scientific">viral metagenome</name>
    <dbReference type="NCBI Taxonomy" id="1070528"/>
    <lineage>
        <taxon>unclassified sequences</taxon>
        <taxon>metagenomes</taxon>
        <taxon>organismal metagenomes</taxon>
    </lineage>
</organism>
<proteinExistence type="predicted"/>
<reference evidence="2" key="1">
    <citation type="submission" date="2020-03" db="EMBL/GenBank/DDBJ databases">
        <title>The deep terrestrial virosphere.</title>
        <authorList>
            <person name="Holmfeldt K."/>
            <person name="Nilsson E."/>
            <person name="Simone D."/>
            <person name="Lopez-Fernandez M."/>
            <person name="Wu X."/>
            <person name="de Brujin I."/>
            <person name="Lundin D."/>
            <person name="Andersson A."/>
            <person name="Bertilsson S."/>
            <person name="Dopson M."/>
        </authorList>
    </citation>
    <scope>NUCLEOTIDE SEQUENCE</scope>
    <source>
        <strain evidence="1">MM415A00857</strain>
        <strain evidence="2">MM415B02291</strain>
    </source>
</reference>
<dbReference type="EMBL" id="MT142387">
    <property type="protein sequence ID" value="QJA79595.1"/>
    <property type="molecule type" value="Genomic_DNA"/>
</dbReference>
<accession>A0A6M3KSD8</accession>
<protein>
    <submittedName>
        <fullName evidence="2">Uncharacterized protein</fullName>
    </submittedName>
</protein>
<dbReference type="EMBL" id="MT142550">
    <property type="protein sequence ID" value="QJA85043.1"/>
    <property type="molecule type" value="Genomic_DNA"/>
</dbReference>
<sequence>MEEGAAWERKSTSSAGGLVKHEFDFTLTVALSQKQYKRLFDLGFDAGRRDGINPEWIAGEAFVKSLRQQGVKCKLRKWGMCRNADDLRRRGTW</sequence>
<evidence type="ECO:0000313" key="2">
    <source>
        <dbReference type="EMBL" id="QJA85043.1"/>
    </source>
</evidence>
<evidence type="ECO:0000313" key="1">
    <source>
        <dbReference type="EMBL" id="QJA79595.1"/>
    </source>
</evidence>